<organism evidence="2 3">
    <name type="scientific">Popillia japonica</name>
    <name type="common">Japanese beetle</name>
    <dbReference type="NCBI Taxonomy" id="7064"/>
    <lineage>
        <taxon>Eukaryota</taxon>
        <taxon>Metazoa</taxon>
        <taxon>Ecdysozoa</taxon>
        <taxon>Arthropoda</taxon>
        <taxon>Hexapoda</taxon>
        <taxon>Insecta</taxon>
        <taxon>Pterygota</taxon>
        <taxon>Neoptera</taxon>
        <taxon>Endopterygota</taxon>
        <taxon>Coleoptera</taxon>
        <taxon>Polyphaga</taxon>
        <taxon>Scarabaeiformia</taxon>
        <taxon>Scarabaeidae</taxon>
        <taxon>Rutelinae</taxon>
        <taxon>Popillia</taxon>
    </lineage>
</organism>
<proteinExistence type="predicted"/>
<evidence type="ECO:0000313" key="3">
    <source>
        <dbReference type="Proteomes" id="UP001458880"/>
    </source>
</evidence>
<dbReference type="AlphaFoldDB" id="A0AAW1N1J3"/>
<name>A0AAW1N1J3_POPJA</name>
<sequence length="68" mass="7829">MKTMYSIRIQHDFYDHGNVVTDEDEDSNENQTDTTGIPTLNEAFSAIENSSRENVPYALHGSLRFYNE</sequence>
<keyword evidence="3" id="KW-1185">Reference proteome</keyword>
<dbReference type="Proteomes" id="UP001458880">
    <property type="component" value="Unassembled WGS sequence"/>
</dbReference>
<reference evidence="2 3" key="1">
    <citation type="journal article" date="2024" name="BMC Genomics">
        <title>De novo assembly and annotation of Popillia japonica's genome with initial clues to its potential as an invasive pest.</title>
        <authorList>
            <person name="Cucini C."/>
            <person name="Boschi S."/>
            <person name="Funari R."/>
            <person name="Cardaioli E."/>
            <person name="Iannotti N."/>
            <person name="Marturano G."/>
            <person name="Paoli F."/>
            <person name="Bruttini M."/>
            <person name="Carapelli A."/>
            <person name="Frati F."/>
            <person name="Nardi F."/>
        </authorList>
    </citation>
    <scope>NUCLEOTIDE SEQUENCE [LARGE SCALE GENOMIC DNA]</scope>
    <source>
        <strain evidence="2">DMR45628</strain>
    </source>
</reference>
<dbReference type="EMBL" id="JASPKY010000020">
    <property type="protein sequence ID" value="KAK9752422.1"/>
    <property type="molecule type" value="Genomic_DNA"/>
</dbReference>
<feature type="region of interest" description="Disordered" evidence="1">
    <location>
        <begin position="18"/>
        <end position="37"/>
    </location>
</feature>
<gene>
    <name evidence="2" type="ORF">QE152_g4200</name>
</gene>
<comment type="caution">
    <text evidence="2">The sequence shown here is derived from an EMBL/GenBank/DDBJ whole genome shotgun (WGS) entry which is preliminary data.</text>
</comment>
<evidence type="ECO:0000313" key="2">
    <source>
        <dbReference type="EMBL" id="KAK9752422.1"/>
    </source>
</evidence>
<accession>A0AAW1N1J3</accession>
<protein>
    <submittedName>
        <fullName evidence="2">Uncharacterized protein</fullName>
    </submittedName>
</protein>
<evidence type="ECO:0000256" key="1">
    <source>
        <dbReference type="SAM" id="MobiDB-lite"/>
    </source>
</evidence>